<evidence type="ECO:0000256" key="1">
    <source>
        <dbReference type="ARBA" id="ARBA00022614"/>
    </source>
</evidence>
<evidence type="ECO:0000259" key="5">
    <source>
        <dbReference type="PROSITE" id="PS52053"/>
    </source>
</evidence>
<organism evidence="6 7">
    <name type="scientific">Pseudomonas aegrilactucae</name>
    <dbReference type="NCBI Taxonomy" id="2854028"/>
    <lineage>
        <taxon>Bacteria</taxon>
        <taxon>Pseudomonadati</taxon>
        <taxon>Pseudomonadota</taxon>
        <taxon>Gammaproteobacteria</taxon>
        <taxon>Pseudomonadales</taxon>
        <taxon>Pseudomonadaceae</taxon>
        <taxon>Pseudomonas</taxon>
    </lineage>
</organism>
<keyword evidence="4" id="KW-0832">Ubl conjugation</keyword>
<dbReference type="GO" id="GO:0016567">
    <property type="term" value="P:protein ubiquitination"/>
    <property type="evidence" value="ECO:0007669"/>
    <property type="project" value="InterPro"/>
</dbReference>
<reference evidence="6" key="1">
    <citation type="journal article" date="2022" name="Int. J. Syst. Evol. Microbiol.">
        <title>Pseudomonas aegrilactucae sp. nov. and Pseudomonas morbosilactucae sp. nov., pathogens causing bacterial rot of lettuce in Japan.</title>
        <authorList>
            <person name="Sawada H."/>
            <person name="Fujikawa T."/>
            <person name="Satou M."/>
        </authorList>
    </citation>
    <scope>NUCLEOTIDE SEQUENCE</scope>
    <source>
        <strain evidence="6">MAFF 301350</strain>
    </source>
</reference>
<dbReference type="EMBL" id="JAHTBI010000019">
    <property type="protein sequence ID" value="MBV6286764.1"/>
    <property type="molecule type" value="Genomic_DNA"/>
</dbReference>
<keyword evidence="4" id="KW-1035">Host cytoplasm</keyword>
<dbReference type="GO" id="GO:0005576">
    <property type="term" value="C:extracellular region"/>
    <property type="evidence" value="ECO:0007669"/>
    <property type="project" value="UniProtKB-UniRule"/>
</dbReference>
<dbReference type="Proteomes" id="UP001106592">
    <property type="component" value="Unassembled WGS sequence"/>
</dbReference>
<dbReference type="InterPro" id="IPR051071">
    <property type="entry name" value="LRR-bact_E3_ubiq_ligases"/>
</dbReference>
<dbReference type="Pfam" id="PF14496">
    <property type="entry name" value="NEL"/>
    <property type="match status" value="1"/>
</dbReference>
<accession>A0A9Q2XI45</accession>
<dbReference type="AlphaFoldDB" id="A0A9Q2XI45"/>
<keyword evidence="4" id="KW-0808">Transferase</keyword>
<evidence type="ECO:0000313" key="7">
    <source>
        <dbReference type="Proteomes" id="UP001106592"/>
    </source>
</evidence>
<dbReference type="PANTHER" id="PTHR47114:SF2">
    <property type="entry name" value="OLIGODENDROCYTE-MYELIN GLYCOPROTEIN"/>
    <property type="match status" value="1"/>
</dbReference>
<gene>
    <name evidence="6" type="ORF">KUO17_06905</name>
</gene>
<dbReference type="RefSeq" id="WP_217974530.1">
    <property type="nucleotide sequence ID" value="NZ_JAHTBI010000019.1"/>
</dbReference>
<keyword evidence="4" id="KW-0964">Secreted</keyword>
<dbReference type="GO" id="GO:0004842">
    <property type="term" value="F:ubiquitin-protein transferase activity"/>
    <property type="evidence" value="ECO:0007669"/>
    <property type="project" value="UniProtKB-UniRule"/>
</dbReference>
<comment type="PTM">
    <text evidence="4">Ubiquitinated in the presence of host E1 ubiquitin-activating enzyme, E2 ubiquitin-conjugating enzyme and ubiquitin.</text>
</comment>
<keyword evidence="2" id="KW-0677">Repeat</keyword>
<feature type="active site" description="Glycyl thioester intermediate" evidence="4">
    <location>
        <position position="73"/>
    </location>
</feature>
<dbReference type="PROSITE" id="PS52053">
    <property type="entry name" value="NEL"/>
    <property type="match status" value="1"/>
</dbReference>
<evidence type="ECO:0000256" key="2">
    <source>
        <dbReference type="ARBA" id="ARBA00022737"/>
    </source>
</evidence>
<keyword evidence="3 4" id="KW-0833">Ubl conjugation pathway</keyword>
<evidence type="ECO:0000256" key="4">
    <source>
        <dbReference type="PROSITE-ProRule" id="PRU01398"/>
    </source>
</evidence>
<keyword evidence="1" id="KW-0433">Leucine-rich repeat</keyword>
<dbReference type="PANTHER" id="PTHR47114">
    <property type="match status" value="1"/>
</dbReference>
<reference evidence="6" key="2">
    <citation type="journal article" date="2023" name="Plant Pathol.">
        <title>Dismantling and reorganizing Pseudomonas marginalis sensu#lato.</title>
        <authorList>
            <person name="Sawada H."/>
            <person name="Fujikawa T."/>
            <person name="Satou M."/>
        </authorList>
    </citation>
    <scope>NUCLEOTIDE SEQUENCE</scope>
    <source>
        <strain evidence="6">MAFF 301350</strain>
    </source>
</reference>
<dbReference type="InterPro" id="IPR029487">
    <property type="entry name" value="NEL_dom"/>
</dbReference>
<comment type="caution">
    <text evidence="6">The sequence shown here is derived from an EMBL/GenBank/DDBJ whole genome shotgun (WGS) entry which is preliminary data.</text>
</comment>
<proteinExistence type="inferred from homology"/>
<sequence length="279" mass="31337">MKTAELNGLWDALKAEPGTGELFRLLDDLGETSDFRETYDDLKRRVWELIKAISANTALREQVLQTLDSVRNCGDAVILVFSQLEVQVLINQALALGTQLGAEWSLMKLARGLYRLEQVELIAGRVIDARLKAGREVDDIEVRLAYRTGLAEPLELPGQPNTMRYRASAQVTDADIQAAQKEIESTETPAVLKASIAQRDFWVSYLKEQYAERYQQVAKPLHARMEALQADADAGHITEAAYLRQSHVLQGHLAKEQKRLLEALTAEIWNSVPDQVTRL</sequence>
<evidence type="ECO:0000256" key="3">
    <source>
        <dbReference type="ARBA" id="ARBA00022786"/>
    </source>
</evidence>
<feature type="domain" description="NEL" evidence="5">
    <location>
        <begin position="1"/>
        <end position="279"/>
    </location>
</feature>
<comment type="similarity">
    <text evidence="4">Belongs to the LRR-containing bacterial E3 ligase family.</text>
</comment>
<name>A0A9Q2XI45_9PSED</name>
<protein>
    <submittedName>
        <fullName evidence="6">NEL domain-containing protein</fullName>
    </submittedName>
</protein>
<keyword evidence="7" id="KW-1185">Reference proteome</keyword>
<evidence type="ECO:0000313" key="6">
    <source>
        <dbReference type="EMBL" id="MBV6286764.1"/>
    </source>
</evidence>